<reference evidence="2 3" key="1">
    <citation type="submission" date="2016-10" db="EMBL/GenBank/DDBJ databases">
        <authorList>
            <person name="de Groot N.N."/>
        </authorList>
    </citation>
    <scope>NUCLEOTIDE SEQUENCE [LARGE SCALE GENOMIC DNA]</scope>
    <source>
        <strain evidence="2 3">CGMCC 4.6533</strain>
    </source>
</reference>
<dbReference type="Pfam" id="PF19882">
    <property type="entry name" value="DUF6355"/>
    <property type="match status" value="1"/>
</dbReference>
<accession>A0A1G9RNG5</accession>
<feature type="signal peptide" evidence="1">
    <location>
        <begin position="1"/>
        <end position="26"/>
    </location>
</feature>
<dbReference type="Proteomes" id="UP000199202">
    <property type="component" value="Unassembled WGS sequence"/>
</dbReference>
<dbReference type="AlphaFoldDB" id="A0A1G9RNG5"/>
<keyword evidence="1" id="KW-0732">Signal</keyword>
<evidence type="ECO:0000313" key="2">
    <source>
        <dbReference type="EMBL" id="SDM24818.1"/>
    </source>
</evidence>
<name>A0A1G9RNG5_9ACTN</name>
<proteinExistence type="predicted"/>
<dbReference type="OrthoDB" id="3540574at2"/>
<sequence length="106" mass="11032">MNGKQLAGAAIIGMALFVATTTAAQATTTTASNTKAAAACGWIGGQGAQYNHCDPSTTVMLDVEDIWGNIGRVCVSPGITRLQPYFEWAVTGAWFNGGVHCFPGKH</sequence>
<evidence type="ECO:0000313" key="3">
    <source>
        <dbReference type="Proteomes" id="UP000199202"/>
    </source>
</evidence>
<dbReference type="EMBL" id="FNDJ01000039">
    <property type="protein sequence ID" value="SDM24818.1"/>
    <property type="molecule type" value="Genomic_DNA"/>
</dbReference>
<dbReference type="InterPro" id="IPR045935">
    <property type="entry name" value="DUF6355"/>
</dbReference>
<feature type="chain" id="PRO_5011718925" description="Peptidase inhibitor family I36" evidence="1">
    <location>
        <begin position="27"/>
        <end position="106"/>
    </location>
</feature>
<dbReference type="RefSeq" id="WP_090946395.1">
    <property type="nucleotide sequence ID" value="NZ_FNDJ01000039.1"/>
</dbReference>
<evidence type="ECO:0000256" key="1">
    <source>
        <dbReference type="SAM" id="SignalP"/>
    </source>
</evidence>
<organism evidence="2 3">
    <name type="scientific">Nonomuraea jiangxiensis</name>
    <dbReference type="NCBI Taxonomy" id="633440"/>
    <lineage>
        <taxon>Bacteria</taxon>
        <taxon>Bacillati</taxon>
        <taxon>Actinomycetota</taxon>
        <taxon>Actinomycetes</taxon>
        <taxon>Streptosporangiales</taxon>
        <taxon>Streptosporangiaceae</taxon>
        <taxon>Nonomuraea</taxon>
    </lineage>
</organism>
<protein>
    <recommendedName>
        <fullName evidence="4">Peptidase inhibitor family I36</fullName>
    </recommendedName>
</protein>
<gene>
    <name evidence="2" type="ORF">SAMN05421869_1395</name>
</gene>
<evidence type="ECO:0008006" key="4">
    <source>
        <dbReference type="Google" id="ProtNLM"/>
    </source>
</evidence>
<keyword evidence="3" id="KW-1185">Reference proteome</keyword>